<dbReference type="NCBIfam" id="TIGR00231">
    <property type="entry name" value="small_GTP"/>
    <property type="match status" value="1"/>
</dbReference>
<dbReference type="SMART" id="SM00173">
    <property type="entry name" value="RAS"/>
    <property type="match status" value="1"/>
</dbReference>
<name>F5C7R9_ORYSA</name>
<dbReference type="EMBL" id="JF495696">
    <property type="protein sequence ID" value="AEC04741.1"/>
    <property type="molecule type" value="mRNA"/>
</dbReference>
<keyword evidence="2" id="KW-0547">Nucleotide-binding</keyword>
<dbReference type="PROSITE" id="PS51419">
    <property type="entry name" value="RAB"/>
    <property type="match status" value="1"/>
</dbReference>
<reference evidence="5" key="1">
    <citation type="submission" date="2011-03" db="EMBL/GenBank/DDBJ databases">
        <title>Rab18 gene from rice.</title>
        <authorList>
            <person name="Jha Y."/>
            <person name="Subramanian R."/>
        </authorList>
    </citation>
    <scope>NUCLEOTIDE SEQUENCE</scope>
</reference>
<accession>F5C7R9</accession>
<dbReference type="SUPFAM" id="SSF52540">
    <property type="entry name" value="P-loop containing nucleoside triphosphate hydrolases"/>
    <property type="match status" value="1"/>
</dbReference>
<dbReference type="InterPro" id="IPR001806">
    <property type="entry name" value="Small_GTPase"/>
</dbReference>
<comment type="similarity">
    <text evidence="1">Belongs to the small GTPase superfamily. Rab family.</text>
</comment>
<dbReference type="SMART" id="SM00175">
    <property type="entry name" value="RAB"/>
    <property type="match status" value="1"/>
</dbReference>
<proteinExistence type="evidence at transcript level"/>
<evidence type="ECO:0000256" key="3">
    <source>
        <dbReference type="ARBA" id="ARBA00023134"/>
    </source>
</evidence>
<dbReference type="PANTHER" id="PTHR47977">
    <property type="entry name" value="RAS-RELATED PROTEIN RAB"/>
    <property type="match status" value="1"/>
</dbReference>
<sequence length="246" mass="27420">PIDDEMPPTVGVDCKYKSVRCNGKKRKRTIWEPAGQERCRGGPSSYDRGADAMIAVYDVTKRESVANVADVWAKEIEVLATNKECDKMLVGNKVDKNEERMVTREEGLAFAQEAGCLFLESSAKTRENVEKCFEELAVKYVESPSLLEEGSSVCKRNALKQKHENKAKNGGCCRWFRLLYASSRCVDLRCSCVIMEIICTQMLVGVADAMSEGNNHTKFLVRTLGIDLYKRKSSPLQLPSGSSLVC</sequence>
<keyword evidence="3" id="KW-0342">GTP-binding</keyword>
<dbReference type="InterPro" id="IPR050227">
    <property type="entry name" value="Rab"/>
</dbReference>
<evidence type="ECO:0000256" key="1">
    <source>
        <dbReference type="ARBA" id="ARBA00006270"/>
    </source>
</evidence>
<evidence type="ECO:0000313" key="5">
    <source>
        <dbReference type="EMBL" id="AEC04741.1"/>
    </source>
</evidence>
<dbReference type="GO" id="GO:0012505">
    <property type="term" value="C:endomembrane system"/>
    <property type="evidence" value="ECO:0007669"/>
    <property type="project" value="UniProtKB-SubCell"/>
</dbReference>
<dbReference type="GO" id="GO:0003924">
    <property type="term" value="F:GTPase activity"/>
    <property type="evidence" value="ECO:0007669"/>
    <property type="project" value="InterPro"/>
</dbReference>
<organism evidence="5">
    <name type="scientific">Oryza sativa</name>
    <name type="common">Rice</name>
    <dbReference type="NCBI Taxonomy" id="4530"/>
    <lineage>
        <taxon>Eukaryota</taxon>
        <taxon>Viridiplantae</taxon>
        <taxon>Streptophyta</taxon>
        <taxon>Embryophyta</taxon>
        <taxon>Tracheophyta</taxon>
        <taxon>Spermatophyta</taxon>
        <taxon>Magnoliopsida</taxon>
        <taxon>Liliopsida</taxon>
        <taxon>Poales</taxon>
        <taxon>Poaceae</taxon>
        <taxon>BOP clade</taxon>
        <taxon>Oryzoideae</taxon>
        <taxon>Oryzeae</taxon>
        <taxon>Oryzinae</taxon>
        <taxon>Oryza</taxon>
    </lineage>
</organism>
<dbReference type="Gene3D" id="3.40.50.300">
    <property type="entry name" value="P-loop containing nucleotide triphosphate hydrolases"/>
    <property type="match status" value="1"/>
</dbReference>
<dbReference type="InterPro" id="IPR005225">
    <property type="entry name" value="Small_GTP-bd"/>
</dbReference>
<feature type="non-terminal residue" evidence="5">
    <location>
        <position position="1"/>
    </location>
</feature>
<dbReference type="Pfam" id="PF00071">
    <property type="entry name" value="Ras"/>
    <property type="match status" value="1"/>
</dbReference>
<dbReference type="FunFam" id="3.40.50.300:FF:001447">
    <property type="entry name" value="Ras-related protein Rab-1B"/>
    <property type="match status" value="1"/>
</dbReference>
<dbReference type="GO" id="GO:0005525">
    <property type="term" value="F:GTP binding"/>
    <property type="evidence" value="ECO:0007669"/>
    <property type="project" value="UniProtKB-KW"/>
</dbReference>
<evidence type="ECO:0000256" key="2">
    <source>
        <dbReference type="ARBA" id="ARBA00022741"/>
    </source>
</evidence>
<protein>
    <submittedName>
        <fullName evidence="5">Rab18</fullName>
    </submittedName>
</protein>
<dbReference type="SMART" id="SM00174">
    <property type="entry name" value="RHO"/>
    <property type="match status" value="1"/>
</dbReference>
<comment type="subcellular location">
    <subcellularLocation>
        <location evidence="4">Endomembrane system</location>
        <topology evidence="4">Lipid-anchor</topology>
    </subcellularLocation>
</comment>
<dbReference type="PROSITE" id="PS51421">
    <property type="entry name" value="RAS"/>
    <property type="match status" value="1"/>
</dbReference>
<dbReference type="InterPro" id="IPR027417">
    <property type="entry name" value="P-loop_NTPase"/>
</dbReference>
<dbReference type="AlphaFoldDB" id="F5C7R9"/>
<feature type="non-terminal residue" evidence="5">
    <location>
        <position position="246"/>
    </location>
</feature>
<evidence type="ECO:0000256" key="4">
    <source>
        <dbReference type="ARBA" id="ARBA00037868"/>
    </source>
</evidence>
<dbReference type="PRINTS" id="PR00449">
    <property type="entry name" value="RASTRNSFRMNG"/>
</dbReference>